<keyword evidence="2" id="KW-1185">Reference proteome</keyword>
<dbReference type="EMBL" id="KZ301972">
    <property type="protein sequence ID" value="PFH53656.1"/>
    <property type="molecule type" value="Genomic_DNA"/>
</dbReference>
<dbReference type="Proteomes" id="UP000242287">
    <property type="component" value="Unassembled WGS sequence"/>
</dbReference>
<evidence type="ECO:0000313" key="1">
    <source>
        <dbReference type="EMBL" id="PFH53656.1"/>
    </source>
</evidence>
<organism evidence="1 2">
    <name type="scientific">Amanita thiersii Skay4041</name>
    <dbReference type="NCBI Taxonomy" id="703135"/>
    <lineage>
        <taxon>Eukaryota</taxon>
        <taxon>Fungi</taxon>
        <taxon>Dikarya</taxon>
        <taxon>Basidiomycota</taxon>
        <taxon>Agaricomycotina</taxon>
        <taxon>Agaricomycetes</taxon>
        <taxon>Agaricomycetidae</taxon>
        <taxon>Agaricales</taxon>
        <taxon>Pluteineae</taxon>
        <taxon>Amanitaceae</taxon>
        <taxon>Amanita</taxon>
    </lineage>
</organism>
<gene>
    <name evidence="1" type="ORF">AMATHDRAFT_54020</name>
</gene>
<name>A0A2A9NZS4_9AGAR</name>
<proteinExistence type="predicted"/>
<evidence type="ECO:0000313" key="2">
    <source>
        <dbReference type="Proteomes" id="UP000242287"/>
    </source>
</evidence>
<sequence>MAQPQSTTKLKDTRFYMEPELSPDSLYAVLLYEGDPRSWNWALFIPDPFVSPIGSSGTVFRVFQVCDEYDVDDSRHWKFEDCHIDVISSSVVAIIQLIDINGFTPDLAGEILLEINPYQATHADDFSSRVWFLSVMKALHIHGLLPCDVDVLERDICNCASDAMNDYLDNKGWTVFTAHSSRLRLWAVSAP</sequence>
<accession>A0A2A9NZS4</accession>
<dbReference type="AlphaFoldDB" id="A0A2A9NZS4"/>
<protein>
    <submittedName>
        <fullName evidence="1">Uncharacterized protein</fullName>
    </submittedName>
</protein>
<reference evidence="1 2" key="1">
    <citation type="submission" date="2014-02" db="EMBL/GenBank/DDBJ databases">
        <title>Transposable element dynamics among asymbiotic and ectomycorrhizal Amanita fungi.</title>
        <authorList>
            <consortium name="DOE Joint Genome Institute"/>
            <person name="Hess J."/>
            <person name="Skrede I."/>
            <person name="Wolfe B."/>
            <person name="LaButti K."/>
            <person name="Ohm R.A."/>
            <person name="Grigoriev I.V."/>
            <person name="Pringle A."/>
        </authorList>
    </citation>
    <scope>NUCLEOTIDE SEQUENCE [LARGE SCALE GENOMIC DNA]</scope>
    <source>
        <strain evidence="1 2">SKay4041</strain>
    </source>
</reference>
<dbReference type="OrthoDB" id="3016366at2759"/>